<dbReference type="PROSITE" id="PS50005">
    <property type="entry name" value="TPR"/>
    <property type="match status" value="1"/>
</dbReference>
<accession>A0A819ZC48</accession>
<dbReference type="Proteomes" id="UP000663874">
    <property type="component" value="Unassembled WGS sequence"/>
</dbReference>
<dbReference type="EMBL" id="CAJOBE010013927">
    <property type="protein sequence ID" value="CAF4171499.1"/>
    <property type="molecule type" value="Genomic_DNA"/>
</dbReference>
<dbReference type="Pfam" id="PF13424">
    <property type="entry name" value="TPR_12"/>
    <property type="match status" value="1"/>
</dbReference>
<protein>
    <submittedName>
        <fullName evidence="2">Uncharacterized protein</fullName>
    </submittedName>
</protein>
<gene>
    <name evidence="2" type="ORF">FNK824_LOCUS34711</name>
</gene>
<reference evidence="2" key="1">
    <citation type="submission" date="2021-02" db="EMBL/GenBank/DDBJ databases">
        <authorList>
            <person name="Nowell W R."/>
        </authorList>
    </citation>
    <scope>NUCLEOTIDE SEQUENCE</scope>
</reference>
<feature type="repeat" description="TPR" evidence="1">
    <location>
        <begin position="33"/>
        <end position="66"/>
    </location>
</feature>
<dbReference type="InterPro" id="IPR011990">
    <property type="entry name" value="TPR-like_helical_dom_sf"/>
</dbReference>
<dbReference type="AlphaFoldDB" id="A0A819ZC48"/>
<dbReference type="InterPro" id="IPR019734">
    <property type="entry name" value="TPR_rpt"/>
</dbReference>
<name>A0A819ZC48_9BILA</name>
<sequence>MGLIHEKNGNYDKALICYKQALNVQSAAKSEIATLHNSLGFLYYRRGDYGDAREHLMTATQLIDDSHRNW</sequence>
<evidence type="ECO:0000256" key="1">
    <source>
        <dbReference type="PROSITE-ProRule" id="PRU00339"/>
    </source>
</evidence>
<dbReference type="SMART" id="SM00028">
    <property type="entry name" value="TPR"/>
    <property type="match status" value="2"/>
</dbReference>
<comment type="caution">
    <text evidence="2">The sequence shown here is derived from an EMBL/GenBank/DDBJ whole genome shotgun (WGS) entry which is preliminary data.</text>
</comment>
<proteinExistence type="predicted"/>
<evidence type="ECO:0000313" key="2">
    <source>
        <dbReference type="EMBL" id="CAF4171499.1"/>
    </source>
</evidence>
<keyword evidence="1" id="KW-0802">TPR repeat</keyword>
<evidence type="ECO:0000313" key="3">
    <source>
        <dbReference type="Proteomes" id="UP000663874"/>
    </source>
</evidence>
<feature type="non-terminal residue" evidence="2">
    <location>
        <position position="70"/>
    </location>
</feature>
<dbReference type="SUPFAM" id="SSF48452">
    <property type="entry name" value="TPR-like"/>
    <property type="match status" value="1"/>
</dbReference>
<organism evidence="2 3">
    <name type="scientific">Rotaria sordida</name>
    <dbReference type="NCBI Taxonomy" id="392033"/>
    <lineage>
        <taxon>Eukaryota</taxon>
        <taxon>Metazoa</taxon>
        <taxon>Spiralia</taxon>
        <taxon>Gnathifera</taxon>
        <taxon>Rotifera</taxon>
        <taxon>Eurotatoria</taxon>
        <taxon>Bdelloidea</taxon>
        <taxon>Philodinida</taxon>
        <taxon>Philodinidae</taxon>
        <taxon>Rotaria</taxon>
    </lineage>
</organism>
<dbReference type="Gene3D" id="1.25.40.10">
    <property type="entry name" value="Tetratricopeptide repeat domain"/>
    <property type="match status" value="1"/>
</dbReference>